<evidence type="ECO:0000313" key="2">
    <source>
        <dbReference type="EMBL" id="MFC0563418.1"/>
    </source>
</evidence>
<keyword evidence="3" id="KW-1185">Reference proteome</keyword>
<sequence>MFQELFPIITSPDLDAAVRFYRDLLDCRVTYRFPDDDPEFVALRMGAASLGLAAATAERPAGTAGPRFTLWAYVDDCDAALARLRAAGVPVLVEPADQEWGERMATVADPDGNQVIIAQRRLPSG</sequence>
<proteinExistence type="predicted"/>
<dbReference type="InterPro" id="IPR037523">
    <property type="entry name" value="VOC_core"/>
</dbReference>
<dbReference type="SUPFAM" id="SSF54593">
    <property type="entry name" value="Glyoxalase/Bleomycin resistance protein/Dihydroxybiphenyl dioxygenase"/>
    <property type="match status" value="1"/>
</dbReference>
<gene>
    <name evidence="2" type="ORF">ACFFHU_04455</name>
</gene>
<dbReference type="Pfam" id="PF00903">
    <property type="entry name" value="Glyoxalase"/>
    <property type="match status" value="1"/>
</dbReference>
<dbReference type="PROSITE" id="PS51819">
    <property type="entry name" value="VOC"/>
    <property type="match status" value="1"/>
</dbReference>
<comment type="caution">
    <text evidence="2">The sequence shown here is derived from an EMBL/GenBank/DDBJ whole genome shotgun (WGS) entry which is preliminary data.</text>
</comment>
<evidence type="ECO:0000313" key="3">
    <source>
        <dbReference type="Proteomes" id="UP001589894"/>
    </source>
</evidence>
<dbReference type="PANTHER" id="PTHR33993">
    <property type="entry name" value="GLYOXALASE-RELATED"/>
    <property type="match status" value="1"/>
</dbReference>
<dbReference type="Gene3D" id="3.10.180.10">
    <property type="entry name" value="2,3-Dihydroxybiphenyl 1,2-Dioxygenase, domain 1"/>
    <property type="match status" value="1"/>
</dbReference>
<accession>A0ABV6NTL2</accession>
<dbReference type="Proteomes" id="UP001589894">
    <property type="component" value="Unassembled WGS sequence"/>
</dbReference>
<reference evidence="2 3" key="1">
    <citation type="submission" date="2024-09" db="EMBL/GenBank/DDBJ databases">
        <authorList>
            <person name="Sun Q."/>
            <person name="Mori K."/>
        </authorList>
    </citation>
    <scope>NUCLEOTIDE SEQUENCE [LARGE SCALE GENOMIC DNA]</scope>
    <source>
        <strain evidence="2 3">TBRC 2205</strain>
    </source>
</reference>
<protein>
    <submittedName>
        <fullName evidence="2">VOC family protein</fullName>
    </submittedName>
</protein>
<dbReference type="PANTHER" id="PTHR33993:SF14">
    <property type="entry name" value="GB|AAF24581.1"/>
    <property type="match status" value="1"/>
</dbReference>
<name>A0ABV6NTL2_9ACTN</name>
<organism evidence="2 3">
    <name type="scientific">Plantactinospora siamensis</name>
    <dbReference type="NCBI Taxonomy" id="555372"/>
    <lineage>
        <taxon>Bacteria</taxon>
        <taxon>Bacillati</taxon>
        <taxon>Actinomycetota</taxon>
        <taxon>Actinomycetes</taxon>
        <taxon>Micromonosporales</taxon>
        <taxon>Micromonosporaceae</taxon>
        <taxon>Plantactinospora</taxon>
    </lineage>
</organism>
<dbReference type="InterPro" id="IPR029068">
    <property type="entry name" value="Glyas_Bleomycin-R_OHBP_Dase"/>
</dbReference>
<dbReference type="RefSeq" id="WP_377335893.1">
    <property type="nucleotide sequence ID" value="NZ_JBHLUE010000002.1"/>
</dbReference>
<dbReference type="EMBL" id="JBHLUE010000002">
    <property type="protein sequence ID" value="MFC0563418.1"/>
    <property type="molecule type" value="Genomic_DNA"/>
</dbReference>
<evidence type="ECO:0000259" key="1">
    <source>
        <dbReference type="PROSITE" id="PS51819"/>
    </source>
</evidence>
<feature type="domain" description="VOC" evidence="1">
    <location>
        <begin position="3"/>
        <end position="120"/>
    </location>
</feature>
<dbReference type="InterPro" id="IPR052164">
    <property type="entry name" value="Anthracycline_SecMetBiosynth"/>
</dbReference>
<dbReference type="InterPro" id="IPR004360">
    <property type="entry name" value="Glyas_Fos-R_dOase_dom"/>
</dbReference>